<dbReference type="InterPro" id="IPR000086">
    <property type="entry name" value="NUDIX_hydrolase_dom"/>
</dbReference>
<protein>
    <recommendedName>
        <fullName evidence="1">Nudix hydrolase domain-containing protein</fullName>
    </recommendedName>
</protein>
<dbReference type="Proteomes" id="UP000799440">
    <property type="component" value="Unassembled WGS sequence"/>
</dbReference>
<evidence type="ECO:0000313" key="2">
    <source>
        <dbReference type="EMBL" id="KAF2748631.1"/>
    </source>
</evidence>
<dbReference type="SUPFAM" id="SSF55811">
    <property type="entry name" value="Nudix"/>
    <property type="match status" value="1"/>
</dbReference>
<accession>A0A6A6VHF8</accession>
<feature type="domain" description="Nudix hydrolase" evidence="1">
    <location>
        <begin position="30"/>
        <end position="171"/>
    </location>
</feature>
<dbReference type="EMBL" id="MU006568">
    <property type="protein sequence ID" value="KAF2748631.1"/>
    <property type="molecule type" value="Genomic_DNA"/>
</dbReference>
<dbReference type="PROSITE" id="PS51462">
    <property type="entry name" value="NUDIX"/>
    <property type="match status" value="1"/>
</dbReference>
<reference evidence="2" key="1">
    <citation type="journal article" date="2020" name="Stud. Mycol.">
        <title>101 Dothideomycetes genomes: a test case for predicting lifestyles and emergence of pathogens.</title>
        <authorList>
            <person name="Haridas S."/>
            <person name="Albert R."/>
            <person name="Binder M."/>
            <person name="Bloem J."/>
            <person name="Labutti K."/>
            <person name="Salamov A."/>
            <person name="Andreopoulos B."/>
            <person name="Baker S."/>
            <person name="Barry K."/>
            <person name="Bills G."/>
            <person name="Bluhm B."/>
            <person name="Cannon C."/>
            <person name="Castanera R."/>
            <person name="Culley D."/>
            <person name="Daum C."/>
            <person name="Ezra D."/>
            <person name="Gonzalez J."/>
            <person name="Henrissat B."/>
            <person name="Kuo A."/>
            <person name="Liang C."/>
            <person name="Lipzen A."/>
            <person name="Lutzoni F."/>
            <person name="Magnuson J."/>
            <person name="Mondo S."/>
            <person name="Nolan M."/>
            <person name="Ohm R."/>
            <person name="Pangilinan J."/>
            <person name="Park H.-J."/>
            <person name="Ramirez L."/>
            <person name="Alfaro M."/>
            <person name="Sun H."/>
            <person name="Tritt A."/>
            <person name="Yoshinaga Y."/>
            <person name="Zwiers L.-H."/>
            <person name="Turgeon B."/>
            <person name="Goodwin S."/>
            <person name="Spatafora J."/>
            <person name="Crous P."/>
            <person name="Grigoriev I."/>
        </authorList>
    </citation>
    <scope>NUCLEOTIDE SEQUENCE</scope>
    <source>
        <strain evidence="2">CBS 119925</strain>
    </source>
</reference>
<sequence length="193" mass="22353">MASKEPQFTYAASLQEYMIPESTYCQQHGIHMLVCGAVVFDEQGRLLLVRRAEDEKAFPSLWEIPGGKVDDTDETILHALVREVQEETELKVTRVVRKAAEFGWEDYSKRRQRHEVWWKLIFEVEVEQGVSVKLDPIEHQDYVFATEEEIRADQMTDGVALRWISAPNKEVNLKAFQVRRDALGHAAGDERHK</sequence>
<evidence type="ECO:0000259" key="1">
    <source>
        <dbReference type="PROSITE" id="PS51462"/>
    </source>
</evidence>
<proteinExistence type="predicted"/>
<dbReference type="CDD" id="cd02883">
    <property type="entry name" value="NUDIX_Hydrolase"/>
    <property type="match status" value="1"/>
</dbReference>
<dbReference type="Pfam" id="PF00293">
    <property type="entry name" value="NUDIX"/>
    <property type="match status" value="1"/>
</dbReference>
<keyword evidence="3" id="KW-1185">Reference proteome</keyword>
<dbReference type="OrthoDB" id="276276at2759"/>
<dbReference type="PANTHER" id="PTHR43736:SF1">
    <property type="entry name" value="DIHYDRONEOPTERIN TRIPHOSPHATE DIPHOSPHATASE"/>
    <property type="match status" value="1"/>
</dbReference>
<gene>
    <name evidence="2" type="ORF">M011DRAFT_400032</name>
</gene>
<dbReference type="AlphaFoldDB" id="A0A6A6VHF8"/>
<dbReference type="Gene3D" id="3.90.79.10">
    <property type="entry name" value="Nucleoside Triphosphate Pyrophosphohydrolase"/>
    <property type="match status" value="1"/>
</dbReference>
<dbReference type="PANTHER" id="PTHR43736">
    <property type="entry name" value="ADP-RIBOSE PYROPHOSPHATASE"/>
    <property type="match status" value="1"/>
</dbReference>
<evidence type="ECO:0000313" key="3">
    <source>
        <dbReference type="Proteomes" id="UP000799440"/>
    </source>
</evidence>
<dbReference type="InterPro" id="IPR015797">
    <property type="entry name" value="NUDIX_hydrolase-like_dom_sf"/>
</dbReference>
<name>A0A6A6VHF8_9PLEO</name>
<organism evidence="2 3">
    <name type="scientific">Sporormia fimetaria CBS 119925</name>
    <dbReference type="NCBI Taxonomy" id="1340428"/>
    <lineage>
        <taxon>Eukaryota</taxon>
        <taxon>Fungi</taxon>
        <taxon>Dikarya</taxon>
        <taxon>Ascomycota</taxon>
        <taxon>Pezizomycotina</taxon>
        <taxon>Dothideomycetes</taxon>
        <taxon>Pleosporomycetidae</taxon>
        <taxon>Pleosporales</taxon>
        <taxon>Sporormiaceae</taxon>
        <taxon>Sporormia</taxon>
    </lineage>
</organism>